<dbReference type="Proteomes" id="UP000054560">
    <property type="component" value="Unassembled WGS sequence"/>
</dbReference>
<dbReference type="SUPFAM" id="SSF50370">
    <property type="entry name" value="Ricin B-like lectins"/>
    <property type="match status" value="1"/>
</dbReference>
<dbReference type="InterPro" id="IPR035992">
    <property type="entry name" value="Ricin_B-like_lectins"/>
</dbReference>
<organism evidence="2 3">
    <name type="scientific">Sphaeroforma arctica JP610</name>
    <dbReference type="NCBI Taxonomy" id="667725"/>
    <lineage>
        <taxon>Eukaryota</taxon>
        <taxon>Ichthyosporea</taxon>
        <taxon>Ichthyophonida</taxon>
        <taxon>Sphaeroforma</taxon>
    </lineage>
</organism>
<dbReference type="GeneID" id="25906602"/>
<feature type="region of interest" description="Disordered" evidence="1">
    <location>
        <begin position="456"/>
        <end position="475"/>
    </location>
</feature>
<dbReference type="SMART" id="SM00209">
    <property type="entry name" value="TSP1"/>
    <property type="match status" value="3"/>
</dbReference>
<name>A0A0L0FXR1_9EUKA</name>
<evidence type="ECO:0000256" key="1">
    <source>
        <dbReference type="SAM" id="MobiDB-lite"/>
    </source>
</evidence>
<keyword evidence="3" id="KW-1185">Reference proteome</keyword>
<gene>
    <name evidence="2" type="ORF">SARC_06098</name>
</gene>
<evidence type="ECO:0000313" key="3">
    <source>
        <dbReference type="Proteomes" id="UP000054560"/>
    </source>
</evidence>
<dbReference type="Gene3D" id="2.80.10.50">
    <property type="match status" value="1"/>
</dbReference>
<dbReference type="RefSeq" id="XP_014155499.1">
    <property type="nucleotide sequence ID" value="XM_014300024.1"/>
</dbReference>
<accession>A0A0L0FXR1</accession>
<protein>
    <submittedName>
        <fullName evidence="2">Uncharacterized protein</fullName>
    </submittedName>
</protein>
<evidence type="ECO:0000313" key="2">
    <source>
        <dbReference type="EMBL" id="KNC81597.1"/>
    </source>
</evidence>
<sequence>MRTRNGRGSLFQVAVGVAVCNYSYALMVDVNDSLVVTSNYKCLGASLKDENVQIETCTGYKEQIWRREGQVLRNMETSLCLSVNQASGVVYQKQCLDKPDREQSFIDMRSLIIAEGELCMARSGTQQRCKAMCITPADNDVNVVAMVEAPNSGCVYQEASGSTYNLKMQLKAIMEVPAMKGEWVIGTEGGKCSKNCGGGVHNVEYVCRNKNFDNTYCELSERPESTVVACNEQRCEDWSEFGDCSSSDCNVLGYRGRGCQNSNDGGPGYCPGKDYEECYPIGCDDFSRTETLAAAPTLPAGRLIVASDGSKWTDYGDCSNTCGRGTQTAICVVEASRLVGHECTMFEHTRKCQSNSAAGCSYVIEADVDGQWSGWSSCCGTERQLRTCEGQSGDGAVCPEGTEGSERTCASGIACASSQQNTGTSNGVSTGPVDTTQQDRLVAEAVGIDGAVQNVPQTSEFTGGMPSSGSIGIATAGRTDEDLSDQMGSSQPTTYTSFNSAAYSSYDINSGFSNTATNYAGYNAYTPTTTTGVTTEYGSQSYSYTPTTNTAFGTTTTSYAGFGSTNTDTYTYNPFARRRREAITANPFEQERLALGLDRASLPKSGFRNLLEQVYSLIK</sequence>
<dbReference type="InterPro" id="IPR000884">
    <property type="entry name" value="TSP1_rpt"/>
</dbReference>
<dbReference type="EMBL" id="KQ242017">
    <property type="protein sequence ID" value="KNC81597.1"/>
    <property type="molecule type" value="Genomic_DNA"/>
</dbReference>
<dbReference type="AlphaFoldDB" id="A0A0L0FXR1"/>
<proteinExistence type="predicted"/>
<dbReference type="OrthoDB" id="14563at2759"/>
<reference evidence="2 3" key="1">
    <citation type="submission" date="2011-02" db="EMBL/GenBank/DDBJ databases">
        <title>The Genome Sequence of Sphaeroforma arctica JP610.</title>
        <authorList>
            <consortium name="The Broad Institute Genome Sequencing Platform"/>
            <person name="Russ C."/>
            <person name="Cuomo C."/>
            <person name="Young S.K."/>
            <person name="Zeng Q."/>
            <person name="Gargeya S."/>
            <person name="Alvarado L."/>
            <person name="Berlin A."/>
            <person name="Chapman S.B."/>
            <person name="Chen Z."/>
            <person name="Freedman E."/>
            <person name="Gellesch M."/>
            <person name="Goldberg J."/>
            <person name="Griggs A."/>
            <person name="Gujja S."/>
            <person name="Heilman E."/>
            <person name="Heiman D."/>
            <person name="Howarth C."/>
            <person name="Mehta T."/>
            <person name="Neiman D."/>
            <person name="Pearson M."/>
            <person name="Roberts A."/>
            <person name="Saif S."/>
            <person name="Shea T."/>
            <person name="Shenoy N."/>
            <person name="Sisk P."/>
            <person name="Stolte C."/>
            <person name="Sykes S."/>
            <person name="White J."/>
            <person name="Yandava C."/>
            <person name="Burger G."/>
            <person name="Gray M.W."/>
            <person name="Holland P.W.H."/>
            <person name="King N."/>
            <person name="Lang F.B.F."/>
            <person name="Roger A.J."/>
            <person name="Ruiz-Trillo I."/>
            <person name="Haas B."/>
            <person name="Nusbaum C."/>
            <person name="Birren B."/>
        </authorList>
    </citation>
    <scope>NUCLEOTIDE SEQUENCE [LARGE SCALE GENOMIC DNA]</scope>
    <source>
        <strain evidence="2 3">JP610</strain>
    </source>
</reference>
<feature type="compositionally biased region" description="Polar residues" evidence="1">
    <location>
        <begin position="456"/>
        <end position="470"/>
    </location>
</feature>